<dbReference type="InterPro" id="IPR002156">
    <property type="entry name" value="RNaseH_domain"/>
</dbReference>
<dbReference type="InterPro" id="IPR036397">
    <property type="entry name" value="RNaseH_sf"/>
</dbReference>
<evidence type="ECO:0000256" key="2">
    <source>
        <dbReference type="ARBA" id="ARBA00023043"/>
    </source>
</evidence>
<dbReference type="Pfam" id="PF12796">
    <property type="entry name" value="Ank_2"/>
    <property type="match status" value="1"/>
</dbReference>
<gene>
    <name evidence="5" type="ORF">B0H67DRAFT_642783</name>
</gene>
<dbReference type="Gene3D" id="3.30.420.10">
    <property type="entry name" value="Ribonuclease H-like superfamily/Ribonuclease H"/>
    <property type="match status" value="1"/>
</dbReference>
<dbReference type="InterPro" id="IPR012337">
    <property type="entry name" value="RNaseH-like_sf"/>
</dbReference>
<dbReference type="Gene3D" id="1.25.40.20">
    <property type="entry name" value="Ankyrin repeat-containing domain"/>
    <property type="match status" value="1"/>
</dbReference>
<dbReference type="PROSITE" id="PS50879">
    <property type="entry name" value="RNASE_H_1"/>
    <property type="match status" value="1"/>
</dbReference>
<dbReference type="SMART" id="SM00248">
    <property type="entry name" value="ANK"/>
    <property type="match status" value="2"/>
</dbReference>
<comment type="caution">
    <text evidence="5">The sequence shown here is derived from an EMBL/GenBank/DDBJ whole genome shotgun (WGS) entry which is preliminary data.</text>
</comment>
<dbReference type="PROSITE" id="PS50297">
    <property type="entry name" value="ANK_REP_REGION"/>
    <property type="match status" value="2"/>
</dbReference>
<name>A0AA40APA5_9PEZI</name>
<organism evidence="5 6">
    <name type="scientific">Lasiosphaeris hirsuta</name>
    <dbReference type="NCBI Taxonomy" id="260670"/>
    <lineage>
        <taxon>Eukaryota</taxon>
        <taxon>Fungi</taxon>
        <taxon>Dikarya</taxon>
        <taxon>Ascomycota</taxon>
        <taxon>Pezizomycotina</taxon>
        <taxon>Sordariomycetes</taxon>
        <taxon>Sordariomycetidae</taxon>
        <taxon>Sordariales</taxon>
        <taxon>Lasiosphaeriaceae</taxon>
        <taxon>Lasiosphaeris</taxon>
    </lineage>
</organism>
<dbReference type="AlphaFoldDB" id="A0AA40APA5"/>
<evidence type="ECO:0000313" key="5">
    <source>
        <dbReference type="EMBL" id="KAK0719427.1"/>
    </source>
</evidence>
<dbReference type="GO" id="GO:0005634">
    <property type="term" value="C:nucleus"/>
    <property type="evidence" value="ECO:0007669"/>
    <property type="project" value="TreeGrafter"/>
</dbReference>
<dbReference type="GO" id="GO:0004523">
    <property type="term" value="F:RNA-DNA hybrid ribonuclease activity"/>
    <property type="evidence" value="ECO:0007669"/>
    <property type="project" value="InterPro"/>
</dbReference>
<dbReference type="GO" id="GO:0005737">
    <property type="term" value="C:cytoplasm"/>
    <property type="evidence" value="ECO:0007669"/>
    <property type="project" value="TreeGrafter"/>
</dbReference>
<reference evidence="5" key="1">
    <citation type="submission" date="2023-06" db="EMBL/GenBank/DDBJ databases">
        <title>Genome-scale phylogeny and comparative genomics of the fungal order Sordariales.</title>
        <authorList>
            <consortium name="Lawrence Berkeley National Laboratory"/>
            <person name="Hensen N."/>
            <person name="Bonometti L."/>
            <person name="Westerberg I."/>
            <person name="Brannstrom I.O."/>
            <person name="Guillou S."/>
            <person name="Cros-Aarteil S."/>
            <person name="Calhoun S."/>
            <person name="Haridas S."/>
            <person name="Kuo A."/>
            <person name="Mondo S."/>
            <person name="Pangilinan J."/>
            <person name="Riley R."/>
            <person name="Labutti K."/>
            <person name="Andreopoulos B."/>
            <person name="Lipzen A."/>
            <person name="Chen C."/>
            <person name="Yanf M."/>
            <person name="Daum C."/>
            <person name="Ng V."/>
            <person name="Clum A."/>
            <person name="Steindorff A."/>
            <person name="Ohm R."/>
            <person name="Martin F."/>
            <person name="Silar P."/>
            <person name="Natvig D."/>
            <person name="Lalanne C."/>
            <person name="Gautier V."/>
            <person name="Ament-Velasquez S.L."/>
            <person name="Kruys A."/>
            <person name="Hutchinson M.I."/>
            <person name="Powell A.J."/>
            <person name="Barry K."/>
            <person name="Miller A.N."/>
            <person name="Grigoriev I.V."/>
            <person name="Debuchy R."/>
            <person name="Gladieux P."/>
            <person name="Thoren M.H."/>
            <person name="Johannesson H."/>
        </authorList>
    </citation>
    <scope>NUCLEOTIDE SEQUENCE</scope>
    <source>
        <strain evidence="5">SMH4607-1</strain>
    </source>
</reference>
<dbReference type="PRINTS" id="PR01415">
    <property type="entry name" value="ANKYRIN"/>
</dbReference>
<protein>
    <recommendedName>
        <fullName evidence="4">RNase H type-1 domain-containing protein</fullName>
    </recommendedName>
</protein>
<dbReference type="SUPFAM" id="SSF48403">
    <property type="entry name" value="Ankyrin repeat"/>
    <property type="match status" value="1"/>
</dbReference>
<dbReference type="PROSITE" id="PS50088">
    <property type="entry name" value="ANK_REPEAT"/>
    <property type="match status" value="2"/>
</dbReference>
<feature type="repeat" description="ANK" evidence="3">
    <location>
        <begin position="19"/>
        <end position="51"/>
    </location>
</feature>
<dbReference type="EMBL" id="JAUKUA010000003">
    <property type="protein sequence ID" value="KAK0719427.1"/>
    <property type="molecule type" value="Genomic_DNA"/>
</dbReference>
<evidence type="ECO:0000256" key="1">
    <source>
        <dbReference type="ARBA" id="ARBA00022737"/>
    </source>
</evidence>
<proteinExistence type="predicted"/>
<dbReference type="InterPro" id="IPR002110">
    <property type="entry name" value="Ankyrin_rpt"/>
</dbReference>
<keyword evidence="2 3" id="KW-0040">ANK repeat</keyword>
<dbReference type="Pfam" id="PF00075">
    <property type="entry name" value="RNase_H"/>
    <property type="match status" value="1"/>
</dbReference>
<feature type="repeat" description="ANK" evidence="3">
    <location>
        <begin position="54"/>
        <end position="86"/>
    </location>
</feature>
<accession>A0AA40APA5</accession>
<dbReference type="InterPro" id="IPR036770">
    <property type="entry name" value="Ankyrin_rpt-contain_sf"/>
</dbReference>
<dbReference type="SUPFAM" id="SSF53098">
    <property type="entry name" value="Ribonuclease H-like"/>
    <property type="match status" value="1"/>
</dbReference>
<evidence type="ECO:0000256" key="3">
    <source>
        <dbReference type="PROSITE-ProRule" id="PRU00023"/>
    </source>
</evidence>
<dbReference type="GO" id="GO:0003676">
    <property type="term" value="F:nucleic acid binding"/>
    <property type="evidence" value="ECO:0007669"/>
    <property type="project" value="InterPro"/>
</dbReference>
<keyword evidence="6" id="KW-1185">Reference proteome</keyword>
<dbReference type="PANTHER" id="PTHR24189">
    <property type="entry name" value="MYOTROPHIN"/>
    <property type="match status" value="1"/>
</dbReference>
<keyword evidence="1" id="KW-0677">Repeat</keyword>
<dbReference type="PANTHER" id="PTHR24189:SF50">
    <property type="entry name" value="ANKYRIN REPEAT AND SOCS BOX PROTEIN 2"/>
    <property type="match status" value="1"/>
</dbReference>
<feature type="domain" description="RNase H type-1" evidence="4">
    <location>
        <begin position="108"/>
        <end position="263"/>
    </location>
</feature>
<evidence type="ECO:0000313" key="6">
    <source>
        <dbReference type="Proteomes" id="UP001172102"/>
    </source>
</evidence>
<evidence type="ECO:0000259" key="4">
    <source>
        <dbReference type="PROSITE" id="PS50879"/>
    </source>
</evidence>
<dbReference type="Proteomes" id="UP001172102">
    <property type="component" value="Unassembled WGS sequence"/>
</dbReference>
<sequence length="287" mass="32035">MEILIEAGANVNARPSRDAGATALQLAAAKGHLGVSKRLVNLGANVNAPPARNDGRTALEAAAEHGRIDMAQLLLEHGAQTQGRYQRHFIRAIQFATRSLSLTILAKSSFAPPAYVQIGKEFARAGWAFWYGLDPSGKQLVVAGRLENKGPFGSDSFQSTTRAELRAVIAALRYRYWPSEGFHTVVIATDSEYVVEGSTNWVKGWDQERLEKAMRGHSVMSREFWEALLGEIEQYKDLEWLLSYGGSRKSRTRLLMQLRRRLRGNKLRRVWRVSPPPGKHLTPSLSQ</sequence>
<dbReference type="InterPro" id="IPR050745">
    <property type="entry name" value="Multifunctional_regulatory"/>
</dbReference>